<dbReference type="Proteomes" id="UP000673375">
    <property type="component" value="Unassembled WGS sequence"/>
</dbReference>
<sequence length="193" mass="21584">MNAIDIQLFRGINNWANQFSGLDTVGTIIATYFPVFLAVFLIVKWFQKRRDSAYRVMLLISIISFIFSEIIAKLVGKLYEHVQPFAALSNVHQLIEKEVGNSFPSDHTVLIFSFMIVLFLYTKSKGRYFYLLAAITAGLSRIFVGVHYPSDVAAGAGIAIVVGSCCYYLMKDSAFLEKVVDFITGIENKILGS</sequence>
<dbReference type="Pfam" id="PF01569">
    <property type="entry name" value="PAP2"/>
    <property type="match status" value="1"/>
</dbReference>
<dbReference type="SUPFAM" id="SSF48317">
    <property type="entry name" value="Acid phosphatase/Vanadium-dependent haloperoxidase"/>
    <property type="match status" value="1"/>
</dbReference>
<feature type="transmembrane region" description="Helical" evidence="1">
    <location>
        <begin position="103"/>
        <end position="121"/>
    </location>
</feature>
<protein>
    <submittedName>
        <fullName evidence="3">Phosphatase PAP2 family protein</fullName>
    </submittedName>
</protein>
<dbReference type="EMBL" id="JAEDXU010000004">
    <property type="protein sequence ID" value="MBP1046653.1"/>
    <property type="molecule type" value="Genomic_DNA"/>
</dbReference>
<evidence type="ECO:0000313" key="3">
    <source>
        <dbReference type="EMBL" id="MBP1046653.1"/>
    </source>
</evidence>
<dbReference type="InterPro" id="IPR036938">
    <property type="entry name" value="PAP2/HPO_sf"/>
</dbReference>
<gene>
    <name evidence="3" type="ORF">I6N96_10165</name>
</gene>
<evidence type="ECO:0000313" key="4">
    <source>
        <dbReference type="Proteomes" id="UP000673375"/>
    </source>
</evidence>
<keyword evidence="1" id="KW-0472">Membrane</keyword>
<dbReference type="InterPro" id="IPR000326">
    <property type="entry name" value="PAP2/HPO"/>
</dbReference>
<feature type="transmembrane region" description="Helical" evidence="1">
    <location>
        <begin position="128"/>
        <end position="146"/>
    </location>
</feature>
<dbReference type="PANTHER" id="PTHR14969:SF13">
    <property type="entry name" value="AT30094P"/>
    <property type="match status" value="1"/>
</dbReference>
<dbReference type="PANTHER" id="PTHR14969">
    <property type="entry name" value="SPHINGOSINE-1-PHOSPHATE PHOSPHOHYDROLASE"/>
    <property type="match status" value="1"/>
</dbReference>
<dbReference type="SMART" id="SM00014">
    <property type="entry name" value="acidPPc"/>
    <property type="match status" value="1"/>
</dbReference>
<accession>A0ABS4CJ51</accession>
<keyword evidence="4" id="KW-1185">Reference proteome</keyword>
<reference evidence="3 4" key="1">
    <citation type="submission" date="2020-12" db="EMBL/GenBank/DDBJ databases">
        <title>Vagococcus allomyrinae sp. nov. and Enterococcus lavae sp. nov., isolated from the larvae of Allomyrina dichotoma.</title>
        <authorList>
            <person name="Lee S.D."/>
        </authorList>
    </citation>
    <scope>NUCLEOTIDE SEQUENCE [LARGE SCALE GENOMIC DNA]</scope>
    <source>
        <strain evidence="3 4">BWM-S5</strain>
    </source>
</reference>
<feature type="domain" description="Phosphatidic acid phosphatase type 2/haloperoxidase" evidence="2">
    <location>
        <begin position="58"/>
        <end position="167"/>
    </location>
</feature>
<keyword evidence="1" id="KW-0812">Transmembrane</keyword>
<feature type="transmembrane region" description="Helical" evidence="1">
    <location>
        <begin position="53"/>
        <end position="75"/>
    </location>
</feature>
<organism evidence="3 4">
    <name type="scientific">Enterococcus larvae</name>
    <dbReference type="NCBI Taxonomy" id="2794352"/>
    <lineage>
        <taxon>Bacteria</taxon>
        <taxon>Bacillati</taxon>
        <taxon>Bacillota</taxon>
        <taxon>Bacilli</taxon>
        <taxon>Lactobacillales</taxon>
        <taxon>Enterococcaceae</taxon>
        <taxon>Enterococcus</taxon>
    </lineage>
</organism>
<dbReference type="RefSeq" id="WP_209557440.1">
    <property type="nucleotide sequence ID" value="NZ_JAEDXU010000004.1"/>
</dbReference>
<feature type="transmembrane region" description="Helical" evidence="1">
    <location>
        <begin position="152"/>
        <end position="170"/>
    </location>
</feature>
<dbReference type="Gene3D" id="1.20.144.10">
    <property type="entry name" value="Phosphatidic acid phosphatase type 2/haloperoxidase"/>
    <property type="match status" value="1"/>
</dbReference>
<name>A0ABS4CJ51_9ENTE</name>
<proteinExistence type="predicted"/>
<evidence type="ECO:0000256" key="1">
    <source>
        <dbReference type="SAM" id="Phobius"/>
    </source>
</evidence>
<keyword evidence="1" id="KW-1133">Transmembrane helix</keyword>
<evidence type="ECO:0000259" key="2">
    <source>
        <dbReference type="SMART" id="SM00014"/>
    </source>
</evidence>
<feature type="transmembrane region" description="Helical" evidence="1">
    <location>
        <begin position="25"/>
        <end position="46"/>
    </location>
</feature>
<comment type="caution">
    <text evidence="3">The sequence shown here is derived from an EMBL/GenBank/DDBJ whole genome shotgun (WGS) entry which is preliminary data.</text>
</comment>